<dbReference type="EMBL" id="GBXM01048249">
    <property type="protein sequence ID" value="JAH60328.1"/>
    <property type="molecule type" value="Transcribed_RNA"/>
</dbReference>
<reference evidence="2" key="1">
    <citation type="submission" date="2014-11" db="EMBL/GenBank/DDBJ databases">
        <authorList>
            <person name="Amaro Gonzalez C."/>
        </authorList>
    </citation>
    <scope>NUCLEOTIDE SEQUENCE</scope>
</reference>
<accession>A0A0E9TXU2</accession>
<evidence type="ECO:0000313" key="2">
    <source>
        <dbReference type="EMBL" id="JAH58272.1"/>
    </source>
</evidence>
<protein>
    <submittedName>
        <fullName evidence="2">Uncharacterized protein</fullName>
    </submittedName>
</protein>
<keyword evidence="1" id="KW-0472">Membrane</keyword>
<feature type="transmembrane region" description="Helical" evidence="1">
    <location>
        <begin position="6"/>
        <end position="29"/>
    </location>
</feature>
<name>A0A0E9TXU2_ANGAN</name>
<sequence length="42" mass="4576">MNVLGLDWIILSTNICVCVCVCVCLLSYLSSSQVKNSKKSIP</sequence>
<keyword evidence="1" id="KW-0812">Transmembrane</keyword>
<keyword evidence="1" id="KW-1133">Transmembrane helix</keyword>
<dbReference type="EMBL" id="GBXM01050305">
    <property type="protein sequence ID" value="JAH58272.1"/>
    <property type="molecule type" value="Transcribed_RNA"/>
</dbReference>
<evidence type="ECO:0000256" key="1">
    <source>
        <dbReference type="SAM" id="Phobius"/>
    </source>
</evidence>
<organism evidence="2">
    <name type="scientific">Anguilla anguilla</name>
    <name type="common">European freshwater eel</name>
    <name type="synonym">Muraena anguilla</name>
    <dbReference type="NCBI Taxonomy" id="7936"/>
    <lineage>
        <taxon>Eukaryota</taxon>
        <taxon>Metazoa</taxon>
        <taxon>Chordata</taxon>
        <taxon>Craniata</taxon>
        <taxon>Vertebrata</taxon>
        <taxon>Euteleostomi</taxon>
        <taxon>Actinopterygii</taxon>
        <taxon>Neopterygii</taxon>
        <taxon>Teleostei</taxon>
        <taxon>Anguilliformes</taxon>
        <taxon>Anguillidae</taxon>
        <taxon>Anguilla</taxon>
    </lineage>
</organism>
<reference evidence="2" key="2">
    <citation type="journal article" date="2015" name="Fish Shellfish Immunol.">
        <title>Early steps in the European eel (Anguilla anguilla)-Vibrio vulnificus interaction in the gills: Role of the RtxA13 toxin.</title>
        <authorList>
            <person name="Callol A."/>
            <person name="Pajuelo D."/>
            <person name="Ebbesson L."/>
            <person name="Teles M."/>
            <person name="MacKenzie S."/>
            <person name="Amaro C."/>
        </authorList>
    </citation>
    <scope>NUCLEOTIDE SEQUENCE</scope>
</reference>
<proteinExistence type="predicted"/>
<dbReference type="AlphaFoldDB" id="A0A0E9TXU2"/>